<dbReference type="Pfam" id="PF02493">
    <property type="entry name" value="MORN"/>
    <property type="match status" value="6"/>
</dbReference>
<keyword evidence="2" id="KW-0677">Repeat</keyword>
<evidence type="ECO:0000256" key="1">
    <source>
        <dbReference type="ARBA" id="ARBA00004218"/>
    </source>
</evidence>
<protein>
    <recommendedName>
        <fullName evidence="4">MORN repeat-containing protein 3</fullName>
    </recommendedName>
</protein>
<accession>A0AA38HW17</accession>
<dbReference type="Gene3D" id="2.20.110.10">
    <property type="entry name" value="Histone H3 K4-specific methyltransferase SET7/9 N-terminal domain"/>
    <property type="match status" value="3"/>
</dbReference>
<dbReference type="Proteomes" id="UP001168821">
    <property type="component" value="Unassembled WGS sequence"/>
</dbReference>
<evidence type="ECO:0000313" key="7">
    <source>
        <dbReference type="Proteomes" id="UP001168821"/>
    </source>
</evidence>
<dbReference type="EMBL" id="JALNTZ010000008">
    <property type="protein sequence ID" value="KAJ3644132.1"/>
    <property type="molecule type" value="Genomic_DNA"/>
</dbReference>
<keyword evidence="7" id="KW-1185">Reference proteome</keyword>
<dbReference type="PANTHER" id="PTHR46511">
    <property type="entry name" value="MORN REPEAT-CONTAINING PROTEIN 3"/>
    <property type="match status" value="1"/>
</dbReference>
<comment type="function">
    <text evidence="5">Assembles a suppression complex (suppresome) by tethering SIRT1 and MDM2 to regulate composite modifications of p53/TP53. Confers both deacetylation-mediated functional inactivation, by SIRT1, and ubiquitination-dependent degradation, by MDM2, of p53/TP53, promoting a proliferative and cell survival behaviors. May play a role in the regulation of spermatogenesis.</text>
</comment>
<organism evidence="6 7">
    <name type="scientific">Zophobas morio</name>
    <dbReference type="NCBI Taxonomy" id="2755281"/>
    <lineage>
        <taxon>Eukaryota</taxon>
        <taxon>Metazoa</taxon>
        <taxon>Ecdysozoa</taxon>
        <taxon>Arthropoda</taxon>
        <taxon>Hexapoda</taxon>
        <taxon>Insecta</taxon>
        <taxon>Pterygota</taxon>
        <taxon>Neoptera</taxon>
        <taxon>Endopterygota</taxon>
        <taxon>Coleoptera</taxon>
        <taxon>Polyphaga</taxon>
        <taxon>Cucujiformia</taxon>
        <taxon>Tenebrionidae</taxon>
        <taxon>Zophobas</taxon>
    </lineage>
</organism>
<evidence type="ECO:0000256" key="3">
    <source>
        <dbReference type="ARBA" id="ARBA00023329"/>
    </source>
</evidence>
<comment type="subcellular location">
    <subcellularLocation>
        <location evidence="1">Cytoplasmic vesicle</location>
        <location evidence="1">Secretory vesicle</location>
        <location evidence="1">Acrosome</location>
    </subcellularLocation>
</comment>
<evidence type="ECO:0000256" key="4">
    <source>
        <dbReference type="ARBA" id="ARBA00039854"/>
    </source>
</evidence>
<dbReference type="GO" id="GO:0001669">
    <property type="term" value="C:acrosomal vesicle"/>
    <property type="evidence" value="ECO:0007669"/>
    <property type="project" value="UniProtKB-SubCell"/>
</dbReference>
<name>A0AA38HW17_9CUCU</name>
<dbReference type="SMART" id="SM00698">
    <property type="entry name" value="MORN"/>
    <property type="match status" value="6"/>
</dbReference>
<sequence>MPFLKEMKKIPRSEILETMSKKKGLRHAIFNTVGDRYIGEWKEDEKTGKGALLTRYRPRRERQLYEGDFERGFRHGFGVLAYENEDHVFLLEYRGNWKRGRMNGFGLRRYRDGGVYIGNWKHGKRDGYGLMWYPNGEFYAGDWVKDKRQGLGMLIRPDTSRYEGCWYEDMKHGKGIFLHLVTGQKQQGVWTRDVCVFCTFKDIRYRQSVRRPTKYPIHLVKLVGIDELCETWQMKALQEIVQSCLTLHKSLSSEINQIP</sequence>
<gene>
    <name evidence="6" type="ORF">Zmor_026804</name>
</gene>
<comment type="caution">
    <text evidence="6">The sequence shown here is derived from an EMBL/GenBank/DDBJ whole genome shotgun (WGS) entry which is preliminary data.</text>
</comment>
<dbReference type="AlphaFoldDB" id="A0AA38HW17"/>
<proteinExistence type="predicted"/>
<keyword evidence="3" id="KW-0968">Cytoplasmic vesicle</keyword>
<dbReference type="InterPro" id="IPR003409">
    <property type="entry name" value="MORN"/>
</dbReference>
<evidence type="ECO:0000256" key="5">
    <source>
        <dbReference type="ARBA" id="ARBA00045851"/>
    </source>
</evidence>
<dbReference type="PANTHER" id="PTHR46511:SF1">
    <property type="entry name" value="MORN REPEAT-CONTAINING PROTEIN 3"/>
    <property type="match status" value="1"/>
</dbReference>
<reference evidence="6" key="1">
    <citation type="journal article" date="2023" name="G3 (Bethesda)">
        <title>Whole genome assemblies of Zophobas morio and Tenebrio molitor.</title>
        <authorList>
            <person name="Kaur S."/>
            <person name="Stinson S.A."/>
            <person name="diCenzo G.C."/>
        </authorList>
    </citation>
    <scope>NUCLEOTIDE SEQUENCE</scope>
    <source>
        <strain evidence="6">QUZm001</strain>
    </source>
</reference>
<dbReference type="InterPro" id="IPR052472">
    <property type="entry name" value="MORN3"/>
</dbReference>
<evidence type="ECO:0000256" key="2">
    <source>
        <dbReference type="ARBA" id="ARBA00022737"/>
    </source>
</evidence>
<dbReference type="SUPFAM" id="SSF82185">
    <property type="entry name" value="Histone H3 K4-specific methyltransferase SET7/9 N-terminal domain"/>
    <property type="match status" value="1"/>
</dbReference>
<evidence type="ECO:0000313" key="6">
    <source>
        <dbReference type="EMBL" id="KAJ3644132.1"/>
    </source>
</evidence>